<gene>
    <name evidence="2" type="ORF">D3H65_07090</name>
</gene>
<dbReference type="Proteomes" id="UP000263900">
    <property type="component" value="Chromosome"/>
</dbReference>
<dbReference type="Gene3D" id="2.30.110.10">
    <property type="entry name" value="Electron Transport, Fmn-binding Protein, Chain A"/>
    <property type="match status" value="1"/>
</dbReference>
<dbReference type="EMBL" id="CP032157">
    <property type="protein sequence ID" value="AXY73755.1"/>
    <property type="molecule type" value="Genomic_DNA"/>
</dbReference>
<evidence type="ECO:0000313" key="2">
    <source>
        <dbReference type="EMBL" id="AXY73755.1"/>
    </source>
</evidence>
<keyword evidence="3" id="KW-1185">Reference proteome</keyword>
<dbReference type="OrthoDB" id="666433at2"/>
<protein>
    <recommendedName>
        <fullName evidence="1">General stress protein FMN-binding split barrel domain-containing protein</fullName>
    </recommendedName>
</protein>
<accession>A0A3B7MQ96</accession>
<feature type="domain" description="General stress protein FMN-binding split barrel" evidence="1">
    <location>
        <begin position="47"/>
        <end position="108"/>
    </location>
</feature>
<dbReference type="InterPro" id="IPR012349">
    <property type="entry name" value="Split_barrel_FMN-bd"/>
</dbReference>
<name>A0A3B7MQ96_9BACT</name>
<evidence type="ECO:0000259" key="1">
    <source>
        <dbReference type="Pfam" id="PF16242"/>
    </source>
</evidence>
<evidence type="ECO:0000313" key="3">
    <source>
        <dbReference type="Proteomes" id="UP000263900"/>
    </source>
</evidence>
<proteinExistence type="predicted"/>
<dbReference type="RefSeq" id="WP_119049590.1">
    <property type="nucleotide sequence ID" value="NZ_CP032157.1"/>
</dbReference>
<sequence length="154" mass="17521">MTTTKFYNQPETLESANLIKQQILALGSALFFTENESLLKLPVHVINNVQVDDQNRIWFLIQRPTQALTEFDQELPAKLDFFKKGISYYIKIKGTASIVDNVAKVNGLTGNNEENKDLVAICVKIRTIDYFDTGVKPTLSWFQQSKQQLSSLFS</sequence>
<reference evidence="2 3" key="1">
    <citation type="submission" date="2018-09" db="EMBL/GenBank/DDBJ databases">
        <title>Genome sequencing of strain 6GH32-13.</title>
        <authorList>
            <person name="Weon H.-Y."/>
            <person name="Heo J."/>
            <person name="Kwon S.-W."/>
        </authorList>
    </citation>
    <scope>NUCLEOTIDE SEQUENCE [LARGE SCALE GENOMIC DNA]</scope>
    <source>
        <strain evidence="2 3">5GH32-13</strain>
    </source>
</reference>
<dbReference type="InterPro" id="IPR038725">
    <property type="entry name" value="YdaG_split_barrel_FMN-bd"/>
</dbReference>
<dbReference type="KEGG" id="pseg:D3H65_07090"/>
<organism evidence="2 3">
    <name type="scientific">Paraflavitalea soli</name>
    <dbReference type="NCBI Taxonomy" id="2315862"/>
    <lineage>
        <taxon>Bacteria</taxon>
        <taxon>Pseudomonadati</taxon>
        <taxon>Bacteroidota</taxon>
        <taxon>Chitinophagia</taxon>
        <taxon>Chitinophagales</taxon>
        <taxon>Chitinophagaceae</taxon>
        <taxon>Paraflavitalea</taxon>
    </lineage>
</organism>
<dbReference type="Pfam" id="PF16242">
    <property type="entry name" value="Pyrid_ox_like"/>
    <property type="match status" value="1"/>
</dbReference>
<dbReference type="AlphaFoldDB" id="A0A3B7MQ96"/>